<gene>
    <name evidence="1" type="ORF">DV20_02375</name>
</gene>
<dbReference type="eggNOG" id="ENOG5031QBF">
    <property type="taxonomic scope" value="Bacteria"/>
</dbReference>
<name>A0A066U9Z2_9PSEU</name>
<dbReference type="AlphaFoldDB" id="A0A066U9Z2"/>
<dbReference type="EMBL" id="JMQI01000003">
    <property type="protein sequence ID" value="KDN23925.1"/>
    <property type="molecule type" value="Genomic_DNA"/>
</dbReference>
<dbReference type="STRING" id="287986.DV20_02375"/>
<keyword evidence="2" id="KW-1185">Reference proteome</keyword>
<organism evidence="1 2">
    <name type="scientific">Amycolatopsis rifamycinica</name>
    <dbReference type="NCBI Taxonomy" id="287986"/>
    <lineage>
        <taxon>Bacteria</taxon>
        <taxon>Bacillati</taxon>
        <taxon>Actinomycetota</taxon>
        <taxon>Actinomycetes</taxon>
        <taxon>Pseudonocardiales</taxon>
        <taxon>Pseudonocardiaceae</taxon>
        <taxon>Amycolatopsis</taxon>
    </lineage>
</organism>
<comment type="caution">
    <text evidence="1">The sequence shown here is derived from an EMBL/GenBank/DDBJ whole genome shotgun (WGS) entry which is preliminary data.</text>
</comment>
<dbReference type="OrthoDB" id="3638218at2"/>
<sequence length="97" mass="10364">MKAAHITNRVVRTAVDGVDVGQGHCPDGLAESVIDALIAEVDQELAAASTVAQTRTRHTFTDAQHAHRTRRRTDRATLRVLPVRLDAATSAPEGEAA</sequence>
<protein>
    <recommendedName>
        <fullName evidence="3">Transposase</fullName>
    </recommendedName>
</protein>
<evidence type="ECO:0000313" key="1">
    <source>
        <dbReference type="EMBL" id="KDN23925.1"/>
    </source>
</evidence>
<dbReference type="RefSeq" id="WP_051735758.1">
    <property type="nucleotide sequence ID" value="NZ_JMQI01000003.1"/>
</dbReference>
<accession>A0A066U9Z2</accession>
<evidence type="ECO:0000313" key="2">
    <source>
        <dbReference type="Proteomes" id="UP000027345"/>
    </source>
</evidence>
<reference evidence="1 2" key="1">
    <citation type="submission" date="2014-05" db="EMBL/GenBank/DDBJ databases">
        <title>Draft genome sequence of Amycolatopsis rifamycinica DSM 46095.</title>
        <authorList>
            <person name="Lal R."/>
            <person name="Saxena A."/>
            <person name="Kumari R."/>
            <person name="Mukherjee U."/>
            <person name="Singh P."/>
            <person name="Sangwan N."/>
            <person name="Mahato N.K."/>
        </authorList>
    </citation>
    <scope>NUCLEOTIDE SEQUENCE [LARGE SCALE GENOMIC DNA]</scope>
    <source>
        <strain evidence="1 2">DSM 46095</strain>
    </source>
</reference>
<proteinExistence type="predicted"/>
<dbReference type="Proteomes" id="UP000027345">
    <property type="component" value="Unassembled WGS sequence"/>
</dbReference>
<evidence type="ECO:0008006" key="3">
    <source>
        <dbReference type="Google" id="ProtNLM"/>
    </source>
</evidence>